<comment type="caution">
    <text evidence="2">The sequence shown here is derived from an EMBL/GenBank/DDBJ whole genome shotgun (WGS) entry which is preliminary data.</text>
</comment>
<sequence length="452" mass="46747">MAQSVFRIGCGAGFGGDRLDAAVPVVAALAEAGGPACLMFETLAERTLALAQLERKAGRIGYDAHLVDRLAPVLKNCLDHRIAIVGNFGCADPEGAARAIAGLADRLGCRVPKIAIVSGDDLVSGRDDADLAALLATGVPAGERVISANAYLGAREIAAALTGGADVVVTGRVADPALAVGPIVSHFGWDFDDHDRIAAATMAGHLLECGAQVTGGYYCDPGFKDVDGLEAIGFPICEVSGDGSLVITKPEATGGCVNARTVKEQLLYEIHDPSAYLTPDVVLDLTAVEVSQIGRDRVQVAGARGKPRPETLKATVCYDGGYIGEGEISYAGPNALARAKAAMETIRRRVDPALRLRADLIGSASLFADDDGRFIAEEARLPPTSDVRLRVAVAAVERAAVEAAVYEVGALYTCGPAGGAGVRTSVRSRISTGSVLVPRQFVSPSLQFLGSA</sequence>
<organism evidence="2 3">
    <name type="scientific">Jiella endophytica</name>
    <dbReference type="NCBI Taxonomy" id="2558362"/>
    <lineage>
        <taxon>Bacteria</taxon>
        <taxon>Pseudomonadati</taxon>
        <taxon>Pseudomonadota</taxon>
        <taxon>Alphaproteobacteria</taxon>
        <taxon>Hyphomicrobiales</taxon>
        <taxon>Aurantimonadaceae</taxon>
        <taxon>Jiella</taxon>
    </lineage>
</organism>
<keyword evidence="3" id="KW-1185">Reference proteome</keyword>
<evidence type="ECO:0000259" key="1">
    <source>
        <dbReference type="Pfam" id="PF07287"/>
    </source>
</evidence>
<feature type="domain" description="Acyclic terpene utilisation N-terminal" evidence="1">
    <location>
        <begin position="7"/>
        <end position="446"/>
    </location>
</feature>
<reference evidence="2 3" key="1">
    <citation type="submission" date="2019-03" db="EMBL/GenBank/DDBJ databases">
        <title>Jiella endophytica sp. nov., a novel endophytic bacterium isolated from root of Ficus microcarpa Linn. f.</title>
        <authorList>
            <person name="Tuo L."/>
        </authorList>
    </citation>
    <scope>NUCLEOTIDE SEQUENCE [LARGE SCALE GENOMIC DNA]</scope>
    <source>
        <strain evidence="2 3">CBS5Q-3</strain>
    </source>
</reference>
<accession>A0A4Y8RL37</accession>
<dbReference type="Pfam" id="PF07287">
    <property type="entry name" value="AtuA"/>
    <property type="match status" value="1"/>
</dbReference>
<dbReference type="EMBL" id="SOZD01000003">
    <property type="protein sequence ID" value="TFF23171.1"/>
    <property type="molecule type" value="Genomic_DNA"/>
</dbReference>
<protein>
    <submittedName>
        <fullName evidence="2">DUF1446 domain-containing protein</fullName>
    </submittedName>
</protein>
<dbReference type="AlphaFoldDB" id="A0A4Y8RL37"/>
<evidence type="ECO:0000313" key="2">
    <source>
        <dbReference type="EMBL" id="TFF23171.1"/>
    </source>
</evidence>
<dbReference type="RefSeq" id="WP_134762276.1">
    <property type="nucleotide sequence ID" value="NZ_SOZD01000003.1"/>
</dbReference>
<proteinExistence type="predicted"/>
<evidence type="ECO:0000313" key="3">
    <source>
        <dbReference type="Proteomes" id="UP000298179"/>
    </source>
</evidence>
<name>A0A4Y8RL37_9HYPH</name>
<gene>
    <name evidence="2" type="ORF">E3C22_12110</name>
</gene>
<dbReference type="OrthoDB" id="9763456at2"/>
<dbReference type="InterPro" id="IPR010839">
    <property type="entry name" value="AtuA_N"/>
</dbReference>
<dbReference type="PANTHER" id="PTHR47472">
    <property type="entry name" value="PROPIONYL-COA CARBOXYLASE"/>
    <property type="match status" value="1"/>
</dbReference>
<dbReference type="PANTHER" id="PTHR47472:SF1">
    <property type="entry name" value="DUF1446-DOMAIN-CONTAINING PROTEIN"/>
    <property type="match status" value="1"/>
</dbReference>
<dbReference type="Proteomes" id="UP000298179">
    <property type="component" value="Unassembled WGS sequence"/>
</dbReference>